<dbReference type="InterPro" id="IPR001610">
    <property type="entry name" value="PAC"/>
</dbReference>
<dbReference type="PANTHER" id="PTHR44757">
    <property type="entry name" value="DIGUANYLATE CYCLASE DGCP"/>
    <property type="match status" value="1"/>
</dbReference>
<reference evidence="3 4" key="1">
    <citation type="journal article" date="2023" name="Antonie Van Leeuwenhoek">
        <title>Mesoterricola silvestris gen. nov., sp. nov., Mesoterricola sediminis sp. nov., Geothrix oryzae sp. nov., Geothrix edaphica sp. nov., Geothrix rubra sp. nov., and Geothrix limicola sp. nov., six novel members of Acidobacteriota isolated from soils.</title>
        <authorList>
            <person name="Itoh H."/>
            <person name="Sugisawa Y."/>
            <person name="Mise K."/>
            <person name="Xu Z."/>
            <person name="Kuniyasu M."/>
            <person name="Ushijima N."/>
            <person name="Kawano K."/>
            <person name="Kobayashi E."/>
            <person name="Shiratori Y."/>
            <person name="Masuda Y."/>
            <person name="Senoo K."/>
        </authorList>
    </citation>
    <scope>NUCLEOTIDE SEQUENCE [LARGE SCALE GENOMIC DNA]</scope>
    <source>
        <strain evidence="3 4">Red803</strain>
    </source>
</reference>
<gene>
    <name evidence="3" type="ORF">GETHPA_18900</name>
</gene>
<dbReference type="CDD" id="cd00130">
    <property type="entry name" value="PAS"/>
    <property type="match status" value="2"/>
</dbReference>
<dbReference type="PANTHER" id="PTHR44757:SF2">
    <property type="entry name" value="BIOFILM ARCHITECTURE MAINTENANCE PROTEIN MBAA"/>
    <property type="match status" value="1"/>
</dbReference>
<proteinExistence type="predicted"/>
<feature type="domain" description="PAC" evidence="2">
    <location>
        <begin position="231"/>
        <end position="282"/>
    </location>
</feature>
<dbReference type="InterPro" id="IPR000014">
    <property type="entry name" value="PAS"/>
</dbReference>
<dbReference type="NCBIfam" id="TIGR00229">
    <property type="entry name" value="sensory_box"/>
    <property type="match status" value="2"/>
</dbReference>
<evidence type="ECO:0000313" key="3">
    <source>
        <dbReference type="EMBL" id="GLH70357.1"/>
    </source>
</evidence>
<dbReference type="EMBL" id="BSDD01000003">
    <property type="protein sequence ID" value="GLH70357.1"/>
    <property type="molecule type" value="Genomic_DNA"/>
</dbReference>
<dbReference type="RefSeq" id="WP_285725021.1">
    <property type="nucleotide sequence ID" value="NZ_BSDD01000003.1"/>
</dbReference>
<accession>A0ABQ5Q6F7</accession>
<evidence type="ECO:0008006" key="5">
    <source>
        <dbReference type="Google" id="ProtNLM"/>
    </source>
</evidence>
<feature type="domain" description="PAS" evidence="1">
    <location>
        <begin position="160"/>
        <end position="202"/>
    </location>
</feature>
<dbReference type="InterPro" id="IPR000700">
    <property type="entry name" value="PAS-assoc_C"/>
</dbReference>
<dbReference type="SMART" id="SM00086">
    <property type="entry name" value="PAC"/>
    <property type="match status" value="2"/>
</dbReference>
<evidence type="ECO:0000259" key="2">
    <source>
        <dbReference type="PROSITE" id="PS50113"/>
    </source>
</evidence>
<sequence>MSPHPTRQDLEVQLEALNRRLERMDPGPEARFRICLETLLDGFAILSSVRNAAGEIEDFRYDYINDAGCRLNQRSREETLGRRLLELLPGHQGDLLEAYRHVVETGEPLARETLVYEDVYGGRRLQRAFDFRATRLGDGFAVTWRDTTERCRMESQLREEEFRFRAIFENSAEAILLTSPGGAILAANPAACRTTGLTEAEICARGREGMVVTSDPRLQAFLEERRRTGHARGELAYRRRDGTTYPAETVSTVFTNLAGEQMTVILFRDLSEQKRLEARSRRLTALVESTEDAIYTADMDGTITDWNAGAEALYGYRADEAIGQPPSLIVPEDLLPASGELLDALREGRRFRNHETLRRRKDGALIHVALTACPVVLGDGTLSGISVIARDITERVRATEERERLIQELRAALAEVQTLSGLVPICSWCKRIRDDQGYWTQLEHYIQDRSSAQFTHGICPECAARFHPETAIRGGEAPSDPAKRRVT</sequence>
<evidence type="ECO:0000259" key="1">
    <source>
        <dbReference type="PROSITE" id="PS50112"/>
    </source>
</evidence>
<keyword evidence="4" id="KW-1185">Reference proteome</keyword>
<dbReference type="SUPFAM" id="SSF55785">
    <property type="entry name" value="PYP-like sensor domain (PAS domain)"/>
    <property type="match status" value="3"/>
</dbReference>
<name>A0ABQ5Q6F7_9BACT</name>
<comment type="caution">
    <text evidence="3">The sequence shown here is derived from an EMBL/GenBank/DDBJ whole genome shotgun (WGS) entry which is preliminary data.</text>
</comment>
<organism evidence="3 4">
    <name type="scientific">Geothrix rubra</name>
    <dbReference type="NCBI Taxonomy" id="2927977"/>
    <lineage>
        <taxon>Bacteria</taxon>
        <taxon>Pseudomonadati</taxon>
        <taxon>Acidobacteriota</taxon>
        <taxon>Holophagae</taxon>
        <taxon>Holophagales</taxon>
        <taxon>Holophagaceae</taxon>
        <taxon>Geothrix</taxon>
    </lineage>
</organism>
<protein>
    <recommendedName>
        <fullName evidence="5">PAS domain S-box protein</fullName>
    </recommendedName>
</protein>
<dbReference type="PROSITE" id="PS50112">
    <property type="entry name" value="PAS"/>
    <property type="match status" value="2"/>
</dbReference>
<dbReference type="InterPro" id="IPR035965">
    <property type="entry name" value="PAS-like_dom_sf"/>
</dbReference>
<feature type="domain" description="PAC" evidence="2">
    <location>
        <begin position="352"/>
        <end position="404"/>
    </location>
</feature>
<dbReference type="Pfam" id="PF08448">
    <property type="entry name" value="PAS_4"/>
    <property type="match status" value="1"/>
</dbReference>
<dbReference type="Pfam" id="PF00989">
    <property type="entry name" value="PAS"/>
    <property type="match status" value="2"/>
</dbReference>
<dbReference type="Proteomes" id="UP001165089">
    <property type="component" value="Unassembled WGS sequence"/>
</dbReference>
<evidence type="ECO:0000313" key="4">
    <source>
        <dbReference type="Proteomes" id="UP001165089"/>
    </source>
</evidence>
<dbReference type="InterPro" id="IPR013656">
    <property type="entry name" value="PAS_4"/>
</dbReference>
<dbReference type="PROSITE" id="PS50113">
    <property type="entry name" value="PAC"/>
    <property type="match status" value="2"/>
</dbReference>
<feature type="domain" description="PAS" evidence="1">
    <location>
        <begin position="279"/>
        <end position="348"/>
    </location>
</feature>
<dbReference type="InterPro" id="IPR052155">
    <property type="entry name" value="Biofilm_reg_signaling"/>
</dbReference>
<dbReference type="Gene3D" id="3.30.450.20">
    <property type="entry name" value="PAS domain"/>
    <property type="match status" value="3"/>
</dbReference>
<dbReference type="InterPro" id="IPR013767">
    <property type="entry name" value="PAS_fold"/>
</dbReference>
<dbReference type="SMART" id="SM00091">
    <property type="entry name" value="PAS"/>
    <property type="match status" value="3"/>
</dbReference>